<accession>A0AAV6QLN0</accession>
<dbReference type="InterPro" id="IPR008160">
    <property type="entry name" value="Collagen"/>
</dbReference>
<evidence type="ECO:0000259" key="5">
    <source>
        <dbReference type="PROSITE" id="PS50871"/>
    </source>
</evidence>
<evidence type="ECO:0000256" key="2">
    <source>
        <dbReference type="ARBA" id="ARBA00022525"/>
    </source>
</evidence>
<dbReference type="CDD" id="cd22249">
    <property type="entry name" value="UDM1_RNF168_RNF169-like"/>
    <property type="match status" value="1"/>
</dbReference>
<dbReference type="Pfam" id="PF01391">
    <property type="entry name" value="Collagen"/>
    <property type="match status" value="1"/>
</dbReference>
<comment type="subcellular location">
    <subcellularLocation>
        <location evidence="1">Secreted</location>
        <location evidence="1">Extracellular space</location>
        <location evidence="1">Extracellular matrix</location>
    </subcellularLocation>
</comment>
<evidence type="ECO:0000256" key="4">
    <source>
        <dbReference type="SAM" id="MobiDB-lite"/>
    </source>
</evidence>
<dbReference type="PROSITE" id="PS50871">
    <property type="entry name" value="C1Q"/>
    <property type="match status" value="2"/>
</dbReference>
<dbReference type="InterPro" id="IPR001073">
    <property type="entry name" value="C1q_dom"/>
</dbReference>
<feature type="domain" description="C1q" evidence="5">
    <location>
        <begin position="297"/>
        <end position="438"/>
    </location>
</feature>
<proteinExistence type="predicted"/>
<dbReference type="PANTHER" id="PTHR15427:SF29">
    <property type="entry name" value="COMPLEMENT C1Q SUBCOMPONENT SUBUNIT C"/>
    <property type="match status" value="1"/>
</dbReference>
<feature type="region of interest" description="Disordered" evidence="4">
    <location>
        <begin position="85"/>
        <end position="105"/>
    </location>
</feature>
<keyword evidence="3" id="KW-0272">Extracellular matrix</keyword>
<feature type="compositionally biased region" description="Basic and acidic residues" evidence="4">
    <location>
        <begin position="85"/>
        <end position="101"/>
    </location>
</feature>
<keyword evidence="2" id="KW-0964">Secreted</keyword>
<comment type="caution">
    <text evidence="6">The sequence shown here is derived from an EMBL/GenBank/DDBJ whole genome shotgun (WGS) entry which is preliminary data.</text>
</comment>
<dbReference type="InterPro" id="IPR050392">
    <property type="entry name" value="Collagen/C1q_domain"/>
</dbReference>
<dbReference type="PANTHER" id="PTHR15427">
    <property type="entry name" value="EMILIN ELASTIN MICROFIBRIL INTERFACE-LOCATED PROTEIN ELASTIN MICROFIBRIL INTERFACER"/>
    <property type="match status" value="1"/>
</dbReference>
<dbReference type="Pfam" id="PF00386">
    <property type="entry name" value="C1q"/>
    <property type="match status" value="2"/>
</dbReference>
<dbReference type="Proteomes" id="UP000693946">
    <property type="component" value="Linkage Group LG4"/>
</dbReference>
<organism evidence="6 7">
    <name type="scientific">Solea senegalensis</name>
    <name type="common">Senegalese sole</name>
    <dbReference type="NCBI Taxonomy" id="28829"/>
    <lineage>
        <taxon>Eukaryota</taxon>
        <taxon>Metazoa</taxon>
        <taxon>Chordata</taxon>
        <taxon>Craniata</taxon>
        <taxon>Vertebrata</taxon>
        <taxon>Euteleostomi</taxon>
        <taxon>Actinopterygii</taxon>
        <taxon>Neopterygii</taxon>
        <taxon>Teleostei</taxon>
        <taxon>Neoteleostei</taxon>
        <taxon>Acanthomorphata</taxon>
        <taxon>Carangaria</taxon>
        <taxon>Pleuronectiformes</taxon>
        <taxon>Pleuronectoidei</taxon>
        <taxon>Soleidae</taxon>
        <taxon>Solea</taxon>
    </lineage>
</organism>
<dbReference type="AlphaFoldDB" id="A0AAV6QLN0"/>
<protein>
    <submittedName>
        <fullName evidence="6">Complement C1q subcomponent subunit C-like</fullName>
    </submittedName>
</protein>
<feature type="domain" description="C1q" evidence="5">
    <location>
        <begin position="571"/>
        <end position="701"/>
    </location>
</feature>
<evidence type="ECO:0000313" key="7">
    <source>
        <dbReference type="Proteomes" id="UP000693946"/>
    </source>
</evidence>
<feature type="compositionally biased region" description="Low complexity" evidence="4">
    <location>
        <begin position="548"/>
        <end position="557"/>
    </location>
</feature>
<gene>
    <name evidence="6" type="ORF">JOB18_028050</name>
</gene>
<evidence type="ECO:0000256" key="1">
    <source>
        <dbReference type="ARBA" id="ARBA00004498"/>
    </source>
</evidence>
<reference evidence="6 7" key="1">
    <citation type="journal article" date="2021" name="Sci. Rep.">
        <title>Chromosome anchoring in Senegalese sole (Solea senegalensis) reveals sex-associated markers and genome rearrangements in flatfish.</title>
        <authorList>
            <person name="Guerrero-Cozar I."/>
            <person name="Gomez-Garrido J."/>
            <person name="Berbel C."/>
            <person name="Martinez-Blanch J.F."/>
            <person name="Alioto T."/>
            <person name="Claros M.G."/>
            <person name="Gagnaire P.A."/>
            <person name="Manchado M."/>
        </authorList>
    </citation>
    <scope>NUCLEOTIDE SEQUENCE [LARGE SCALE GENOMIC DNA]</scope>
    <source>
        <strain evidence="6">Sse05_10M</strain>
    </source>
</reference>
<dbReference type="EMBL" id="JAGKHQ010000016">
    <property type="protein sequence ID" value="KAG7494324.1"/>
    <property type="molecule type" value="Genomic_DNA"/>
</dbReference>
<feature type="region of interest" description="Disordered" evidence="4">
    <location>
        <begin position="493"/>
        <end position="570"/>
    </location>
</feature>
<sequence length="701" mass="77006">MHSNHRFRPIHELAQDLREELQNLLEPLQQRLKLYHRVRDICDQTAEHIQVQARHTERQIREQFEKLHRFLQEEEEARISILREEEEQKSQRMKEESESLSRDTAALSNSIRATEDQLRAEDAAFLLNYKAALERVQQRPLLDEPRPLSGALIDEAKHLGNLTFSIWNRMRDMKTRLLTPVVWTMRGYYGIAVGVALLLTTGQCDTSCGGIDGQPGVVGVAGRDGWPGEKGQKGEPGSLSGGLGSVLLKLRGERGSRGLQGPMGPKGYHGDVGAAGRPGKPGRRGPSGDILSQGQSGRQAHVAFSVIRRDRSYPRPAGSGSQTITYQSTVVNKPGDIVAATGIFTCRVPGVYYFTFHSVAKVSMCLRIASQAVALGFCDNNKGKSDHVLSGGAVLQLTLGQRVWLESFRDQQTESEMRDTQDKQIIFNGFLIFPDAQVCPLRACPLRVCPPRVCPLSRSVMLHHFLLPVLVLISYAVQLLVAMETCPATGVPGIPGMPGLPGRDGRDGLKGQKGERGAERNFNHGPLQGEKGEPGLMGFPGKRGESGEPGAPGEPGLEGPPGEPGDLDTLGGQQRAAFSVARATVENPSRSGPIRFTTVITNIDNDYDVETGCFRCRVSGTYYFVFHASIEDRLCVVMKLNGTELAMFCDHRRDNRQVTSGGLAVYVSQNQQVWLEIKDYRGMTGKPSGNSVFSGFLLRHH</sequence>
<dbReference type="SMART" id="SM00110">
    <property type="entry name" value="C1Q"/>
    <property type="match status" value="2"/>
</dbReference>
<keyword evidence="7" id="KW-1185">Reference proteome</keyword>
<feature type="compositionally biased region" description="Basic and acidic residues" evidence="4">
    <location>
        <begin position="503"/>
        <end position="522"/>
    </location>
</feature>
<evidence type="ECO:0000256" key="3">
    <source>
        <dbReference type="ARBA" id="ARBA00022530"/>
    </source>
</evidence>
<evidence type="ECO:0000313" key="6">
    <source>
        <dbReference type="EMBL" id="KAG7494324.1"/>
    </source>
</evidence>
<feature type="region of interest" description="Disordered" evidence="4">
    <location>
        <begin position="255"/>
        <end position="298"/>
    </location>
</feature>
<name>A0AAV6QLN0_SOLSE</name>